<comment type="subunit">
    <text evidence="4">Monomer.</text>
</comment>
<dbReference type="PANTHER" id="PTHR17224">
    <property type="entry name" value="PEPTIDYL-TRNA HYDROLASE"/>
    <property type="match status" value="1"/>
</dbReference>
<feature type="binding site" evidence="4">
    <location>
        <position position="14"/>
    </location>
    <ligand>
        <name>tRNA</name>
        <dbReference type="ChEBI" id="CHEBI:17843"/>
    </ligand>
</feature>
<dbReference type="NCBIfam" id="TIGR00447">
    <property type="entry name" value="pth"/>
    <property type="match status" value="1"/>
</dbReference>
<dbReference type="GO" id="GO:0072344">
    <property type="term" value="P:rescue of stalled ribosome"/>
    <property type="evidence" value="ECO:0007669"/>
    <property type="project" value="UniProtKB-UniRule"/>
</dbReference>
<comment type="function">
    <text evidence="4">Catalyzes the release of premature peptidyl moieties from peptidyl-tRNA molecules trapped in stalled 50S ribosomal subunits, and thus maintains levels of free tRNAs and 50S ribosomes.</text>
</comment>
<evidence type="ECO:0000313" key="6">
    <source>
        <dbReference type="Proteomes" id="UP000264702"/>
    </source>
</evidence>
<comment type="subcellular location">
    <subcellularLocation>
        <location evidence="4">Cytoplasm</location>
    </subcellularLocation>
</comment>
<keyword evidence="1 4" id="KW-0820">tRNA-binding</keyword>
<keyword evidence="4" id="KW-0963">Cytoplasm</keyword>
<organism evidence="5 6">
    <name type="scientific">Paracidobacterium acidisoli</name>
    <dbReference type="NCBI Taxonomy" id="2303751"/>
    <lineage>
        <taxon>Bacteria</taxon>
        <taxon>Pseudomonadati</taxon>
        <taxon>Acidobacteriota</taxon>
        <taxon>Terriglobia</taxon>
        <taxon>Terriglobales</taxon>
        <taxon>Acidobacteriaceae</taxon>
        <taxon>Paracidobacterium</taxon>
    </lineage>
</organism>
<keyword evidence="3 4" id="KW-0694">RNA-binding</keyword>
<feature type="site" description="Stabilizes the basic form of H active site to accept a proton" evidence="4">
    <location>
        <position position="92"/>
    </location>
</feature>
<feature type="binding site" evidence="4">
    <location>
        <position position="66"/>
    </location>
    <ligand>
        <name>tRNA</name>
        <dbReference type="ChEBI" id="CHEBI:17843"/>
    </ligand>
</feature>
<evidence type="ECO:0000313" key="5">
    <source>
        <dbReference type="EMBL" id="RFU15972.1"/>
    </source>
</evidence>
<proteinExistence type="inferred from homology"/>
<comment type="caution">
    <text evidence="5">The sequence shown here is derived from an EMBL/GenBank/DDBJ whole genome shotgun (WGS) entry which is preliminary data.</text>
</comment>
<keyword evidence="6" id="KW-1185">Reference proteome</keyword>
<evidence type="ECO:0000256" key="4">
    <source>
        <dbReference type="HAMAP-Rule" id="MF_00083"/>
    </source>
</evidence>
<dbReference type="GO" id="GO:0000049">
    <property type="term" value="F:tRNA binding"/>
    <property type="evidence" value="ECO:0007669"/>
    <property type="project" value="UniProtKB-UniRule"/>
</dbReference>
<comment type="catalytic activity">
    <reaction evidence="4">
        <text>an N-acyl-L-alpha-aminoacyl-tRNA + H2O = an N-acyl-L-amino acid + a tRNA + H(+)</text>
        <dbReference type="Rhea" id="RHEA:54448"/>
        <dbReference type="Rhea" id="RHEA-COMP:10123"/>
        <dbReference type="Rhea" id="RHEA-COMP:13883"/>
        <dbReference type="ChEBI" id="CHEBI:15377"/>
        <dbReference type="ChEBI" id="CHEBI:15378"/>
        <dbReference type="ChEBI" id="CHEBI:59874"/>
        <dbReference type="ChEBI" id="CHEBI:78442"/>
        <dbReference type="ChEBI" id="CHEBI:138191"/>
        <dbReference type="EC" id="3.1.1.29"/>
    </reaction>
</comment>
<feature type="site" description="Discriminates between blocked and unblocked aminoacyl-tRNA" evidence="4">
    <location>
        <position position="9"/>
    </location>
</feature>
<dbReference type="InterPro" id="IPR001328">
    <property type="entry name" value="Pept_tRNA_hydro"/>
</dbReference>
<dbReference type="PANTHER" id="PTHR17224:SF1">
    <property type="entry name" value="PEPTIDYL-TRNA HYDROLASE"/>
    <property type="match status" value="1"/>
</dbReference>
<dbReference type="AlphaFoldDB" id="A0A372ILY8"/>
<comment type="function">
    <text evidence="4">Hydrolyzes ribosome-free peptidyl-tRNAs (with 1 or more amino acids incorporated), which drop off the ribosome during protein synthesis, or as a result of ribosome stalling.</text>
</comment>
<dbReference type="GO" id="GO:0005737">
    <property type="term" value="C:cytoplasm"/>
    <property type="evidence" value="ECO:0007669"/>
    <property type="project" value="UniProtKB-SubCell"/>
</dbReference>
<accession>A0A372ILY8</accession>
<dbReference type="CDD" id="cd00462">
    <property type="entry name" value="PTH"/>
    <property type="match status" value="1"/>
</dbReference>
<dbReference type="OrthoDB" id="9800507at2"/>
<keyword evidence="2 4" id="KW-0378">Hydrolase</keyword>
<gene>
    <name evidence="4" type="primary">pth</name>
    <name evidence="5" type="ORF">D0Y96_15885</name>
</gene>
<reference evidence="5 6" key="1">
    <citation type="submission" date="2018-08" db="EMBL/GenBank/DDBJ databases">
        <title>Acidipila sp. 4G-K13, an acidobacterium isolated from forest soil.</title>
        <authorList>
            <person name="Gao Z.-H."/>
            <person name="Qiu L.-H."/>
        </authorList>
    </citation>
    <scope>NUCLEOTIDE SEQUENCE [LARGE SCALE GENOMIC DNA]</scope>
    <source>
        <strain evidence="5 6">4G-K13</strain>
    </source>
</reference>
<dbReference type="GO" id="GO:0004045">
    <property type="term" value="F:peptidyl-tRNA hydrolase activity"/>
    <property type="evidence" value="ECO:0007669"/>
    <property type="project" value="UniProtKB-UniRule"/>
</dbReference>
<dbReference type="GO" id="GO:0006515">
    <property type="term" value="P:protein quality control for misfolded or incompletely synthesized proteins"/>
    <property type="evidence" value="ECO:0007669"/>
    <property type="project" value="UniProtKB-UniRule"/>
</dbReference>
<dbReference type="Gene3D" id="3.40.50.1470">
    <property type="entry name" value="Peptidyl-tRNA hydrolase"/>
    <property type="match status" value="1"/>
</dbReference>
<evidence type="ECO:0000256" key="3">
    <source>
        <dbReference type="ARBA" id="ARBA00022884"/>
    </source>
</evidence>
<feature type="binding site" evidence="4">
    <location>
        <position position="113"/>
    </location>
    <ligand>
        <name>tRNA</name>
        <dbReference type="ChEBI" id="CHEBI:17843"/>
    </ligand>
</feature>
<comment type="similarity">
    <text evidence="4">Belongs to the PTH family.</text>
</comment>
<dbReference type="Proteomes" id="UP000264702">
    <property type="component" value="Unassembled WGS sequence"/>
</dbReference>
<sequence length="200" mass="21770">MFLVVGLGNPGIEYQFTPHNAGFLAIDRIAGEYSVAVANRRCRALTGKVRMAGREVILAKPETFMNLSGVSVGALVDEFDVDSSRNLLVMYDELDLPLGALRVKQRGSPAGHNGARSVSSVLGGGDWPRIRIGVGPEEGVREDAFRRGKDYLLTPMSKRDLAALDSVLDRTVQAVRLVVEQGVSVAMNEFNRRDQNGQVE</sequence>
<dbReference type="EC" id="3.1.1.29" evidence="4"/>
<feature type="active site" description="Proton acceptor" evidence="4">
    <location>
        <position position="19"/>
    </location>
</feature>
<dbReference type="SUPFAM" id="SSF53178">
    <property type="entry name" value="Peptidyl-tRNA hydrolase-like"/>
    <property type="match status" value="1"/>
</dbReference>
<dbReference type="RefSeq" id="WP_117301967.1">
    <property type="nucleotide sequence ID" value="NZ_QVQT02000005.1"/>
</dbReference>
<evidence type="ECO:0000256" key="2">
    <source>
        <dbReference type="ARBA" id="ARBA00022801"/>
    </source>
</evidence>
<dbReference type="InterPro" id="IPR036416">
    <property type="entry name" value="Pept_tRNA_hydro_sf"/>
</dbReference>
<name>A0A372ILY8_9BACT</name>
<protein>
    <recommendedName>
        <fullName evidence="4">Peptidyl-tRNA hydrolase</fullName>
        <shortName evidence="4">Pth</shortName>
        <ecNumber evidence="4">3.1.1.29</ecNumber>
    </recommendedName>
</protein>
<dbReference type="Pfam" id="PF01195">
    <property type="entry name" value="Pept_tRNA_hydro"/>
    <property type="match status" value="1"/>
</dbReference>
<dbReference type="EMBL" id="QVQT01000005">
    <property type="protein sequence ID" value="RFU15972.1"/>
    <property type="molecule type" value="Genomic_DNA"/>
</dbReference>
<feature type="binding site" evidence="4">
    <location>
        <position position="64"/>
    </location>
    <ligand>
        <name>tRNA</name>
        <dbReference type="ChEBI" id="CHEBI:17843"/>
    </ligand>
</feature>
<evidence type="ECO:0000256" key="1">
    <source>
        <dbReference type="ARBA" id="ARBA00022555"/>
    </source>
</evidence>
<dbReference type="HAMAP" id="MF_00083">
    <property type="entry name" value="Pept_tRNA_hydro_bact"/>
    <property type="match status" value="1"/>
</dbReference>